<reference evidence="1" key="1">
    <citation type="submission" date="2021-03" db="EMBL/GenBank/DDBJ databases">
        <title>novel species isolated from a fishpond in China.</title>
        <authorList>
            <person name="Lu H."/>
            <person name="Cai Z."/>
        </authorList>
    </citation>
    <scope>NUCLEOTIDE SEQUENCE</scope>
    <source>
        <strain evidence="1">JCM 30855</strain>
    </source>
</reference>
<evidence type="ECO:0000313" key="1">
    <source>
        <dbReference type="EMBL" id="MBN7824619.1"/>
    </source>
</evidence>
<gene>
    <name evidence="1" type="ORF">J0A66_05195</name>
</gene>
<dbReference type="RefSeq" id="WP_206572718.1">
    <property type="nucleotide sequence ID" value="NZ_JAFKCV010000002.1"/>
</dbReference>
<dbReference type="EMBL" id="JAFKCV010000002">
    <property type="protein sequence ID" value="MBN7824619.1"/>
    <property type="molecule type" value="Genomic_DNA"/>
</dbReference>
<dbReference type="Proteomes" id="UP000664654">
    <property type="component" value="Unassembled WGS sequence"/>
</dbReference>
<keyword evidence="2" id="KW-1185">Reference proteome</keyword>
<proteinExistence type="predicted"/>
<dbReference type="AlphaFoldDB" id="A0A939DL90"/>
<accession>A0A939DL90</accession>
<dbReference type="SUPFAM" id="SSF48256">
    <property type="entry name" value="Citrate synthase"/>
    <property type="match status" value="1"/>
</dbReference>
<evidence type="ECO:0000313" key="2">
    <source>
        <dbReference type="Proteomes" id="UP000664654"/>
    </source>
</evidence>
<sequence>MSGKYCYKTRIWQEQADERDPFVAARQSVYGYDVNTQLLPGAGLTEYLYLLFSGRRPDRNECQLLDKLAVFLAHPGLREPSVLAAMNAGAGGSTQAAALIAAISVGAGQLGGAQEIRWLMDAAARCNKSLQDWLETLKAPNRHRTREDIWPAFDYPPGFDPNRRVASLPLLQALDYLENLSPGGQLSWLKQHRVAMETVLERPVSTAFVAASAYLDLGLAAEQASMLHLYLRLPGAAAQSMEQGHQGWRQFPFYQDAVTLSDDPGDKGFPENGGWRDE</sequence>
<dbReference type="GO" id="GO:0046912">
    <property type="term" value="F:acyltransferase activity, acyl groups converted into alkyl on transfer"/>
    <property type="evidence" value="ECO:0007669"/>
    <property type="project" value="InterPro"/>
</dbReference>
<comment type="caution">
    <text evidence="1">The sequence shown here is derived from an EMBL/GenBank/DDBJ whole genome shotgun (WGS) entry which is preliminary data.</text>
</comment>
<name>A0A939DL90_9ALTE</name>
<keyword evidence="1" id="KW-0456">Lyase</keyword>
<dbReference type="InterPro" id="IPR016142">
    <property type="entry name" value="Citrate_synth-like_lrg_a-sub"/>
</dbReference>
<dbReference type="GO" id="GO:0016829">
    <property type="term" value="F:lyase activity"/>
    <property type="evidence" value="ECO:0007669"/>
    <property type="project" value="UniProtKB-KW"/>
</dbReference>
<organism evidence="1 2">
    <name type="scientific">Bowmanella dokdonensis</name>
    <dbReference type="NCBI Taxonomy" id="751969"/>
    <lineage>
        <taxon>Bacteria</taxon>
        <taxon>Pseudomonadati</taxon>
        <taxon>Pseudomonadota</taxon>
        <taxon>Gammaproteobacteria</taxon>
        <taxon>Alteromonadales</taxon>
        <taxon>Alteromonadaceae</taxon>
        <taxon>Bowmanella</taxon>
    </lineage>
</organism>
<dbReference type="InterPro" id="IPR036969">
    <property type="entry name" value="Citrate_synthase_sf"/>
</dbReference>
<dbReference type="Gene3D" id="1.10.580.10">
    <property type="entry name" value="Citrate Synthase, domain 1"/>
    <property type="match status" value="1"/>
</dbReference>
<protein>
    <submittedName>
        <fullName evidence="1">Citryl-CoA lyase</fullName>
    </submittedName>
</protein>